<protein>
    <recommendedName>
        <fullName evidence="7">Rhodopsin domain-containing protein</fullName>
    </recommendedName>
</protein>
<evidence type="ECO:0000256" key="2">
    <source>
        <dbReference type="ARBA" id="ARBA00022692"/>
    </source>
</evidence>
<dbReference type="InterPro" id="IPR049326">
    <property type="entry name" value="Rhodopsin_dom_fungi"/>
</dbReference>
<comment type="similarity">
    <text evidence="5">Belongs to the SAT4 family.</text>
</comment>
<feature type="domain" description="Rhodopsin" evidence="7">
    <location>
        <begin position="28"/>
        <end position="286"/>
    </location>
</feature>
<feature type="transmembrane region" description="Helical" evidence="6">
    <location>
        <begin position="12"/>
        <end position="31"/>
    </location>
</feature>
<dbReference type="OrthoDB" id="5329176at2759"/>
<name>A0A5N6TFJ7_ASPAV</name>
<feature type="transmembrane region" description="Helical" evidence="6">
    <location>
        <begin position="255"/>
        <end position="276"/>
    </location>
</feature>
<dbReference type="Pfam" id="PF20684">
    <property type="entry name" value="Fung_rhodopsin"/>
    <property type="match status" value="1"/>
</dbReference>
<evidence type="ECO:0000256" key="3">
    <source>
        <dbReference type="ARBA" id="ARBA00022989"/>
    </source>
</evidence>
<dbReference type="PANTHER" id="PTHR33048">
    <property type="entry name" value="PTH11-LIKE INTEGRAL MEMBRANE PROTEIN (AFU_ORTHOLOGUE AFUA_5G11245)"/>
    <property type="match status" value="1"/>
</dbReference>
<feature type="transmembrane region" description="Helical" evidence="6">
    <location>
        <begin position="189"/>
        <end position="212"/>
    </location>
</feature>
<evidence type="ECO:0000259" key="7">
    <source>
        <dbReference type="Pfam" id="PF20684"/>
    </source>
</evidence>
<accession>A0A5N6TFJ7</accession>
<reference evidence="8 9" key="1">
    <citation type="submission" date="2019-04" db="EMBL/GenBank/DDBJ databases">
        <title>Friends and foes A comparative genomics study of 23 Aspergillus species from section Flavi.</title>
        <authorList>
            <consortium name="DOE Joint Genome Institute"/>
            <person name="Kjaerbolling I."/>
            <person name="Vesth T."/>
            <person name="Frisvad J.C."/>
            <person name="Nybo J.L."/>
            <person name="Theobald S."/>
            <person name="Kildgaard S."/>
            <person name="Isbrandt T."/>
            <person name="Kuo A."/>
            <person name="Sato A."/>
            <person name="Lyhne E.K."/>
            <person name="Kogle M.E."/>
            <person name="Wiebenga A."/>
            <person name="Kun R.S."/>
            <person name="Lubbers R.J."/>
            <person name="Makela M.R."/>
            <person name="Barry K."/>
            <person name="Chovatia M."/>
            <person name="Clum A."/>
            <person name="Daum C."/>
            <person name="Haridas S."/>
            <person name="He G."/>
            <person name="LaButti K."/>
            <person name="Lipzen A."/>
            <person name="Mondo S."/>
            <person name="Riley R."/>
            <person name="Salamov A."/>
            <person name="Simmons B.A."/>
            <person name="Magnuson J.K."/>
            <person name="Henrissat B."/>
            <person name="Mortensen U.H."/>
            <person name="Larsen T.O."/>
            <person name="Devries R.P."/>
            <person name="Grigoriev I.V."/>
            <person name="Machida M."/>
            <person name="Baker S.E."/>
            <person name="Andersen M.R."/>
        </authorList>
    </citation>
    <scope>NUCLEOTIDE SEQUENCE [LARGE SCALE GENOMIC DNA]</scope>
    <source>
        <strain evidence="8 9">IBT 18842</strain>
    </source>
</reference>
<feature type="transmembrane region" description="Helical" evidence="6">
    <location>
        <begin position="106"/>
        <end position="130"/>
    </location>
</feature>
<evidence type="ECO:0000313" key="8">
    <source>
        <dbReference type="EMBL" id="KAE8145112.1"/>
    </source>
</evidence>
<organism evidence="8 9">
    <name type="scientific">Aspergillus avenaceus</name>
    <dbReference type="NCBI Taxonomy" id="36643"/>
    <lineage>
        <taxon>Eukaryota</taxon>
        <taxon>Fungi</taxon>
        <taxon>Dikarya</taxon>
        <taxon>Ascomycota</taxon>
        <taxon>Pezizomycotina</taxon>
        <taxon>Eurotiomycetes</taxon>
        <taxon>Eurotiomycetidae</taxon>
        <taxon>Eurotiales</taxon>
        <taxon>Aspergillaceae</taxon>
        <taxon>Aspergillus</taxon>
        <taxon>Aspergillus subgen. Circumdati</taxon>
    </lineage>
</organism>
<dbReference type="AlphaFoldDB" id="A0A5N6TFJ7"/>
<keyword evidence="2 6" id="KW-0812">Transmembrane</keyword>
<evidence type="ECO:0000313" key="9">
    <source>
        <dbReference type="Proteomes" id="UP000325780"/>
    </source>
</evidence>
<evidence type="ECO:0000256" key="4">
    <source>
        <dbReference type="ARBA" id="ARBA00023136"/>
    </source>
</evidence>
<dbReference type="GO" id="GO:0016020">
    <property type="term" value="C:membrane"/>
    <property type="evidence" value="ECO:0007669"/>
    <property type="project" value="UniProtKB-SubCell"/>
</dbReference>
<keyword evidence="3 6" id="KW-1133">Transmembrane helix</keyword>
<comment type="subcellular location">
    <subcellularLocation>
        <location evidence="1">Membrane</location>
        <topology evidence="1">Multi-pass membrane protein</topology>
    </subcellularLocation>
</comment>
<dbReference type="Proteomes" id="UP000325780">
    <property type="component" value="Unassembled WGS sequence"/>
</dbReference>
<evidence type="ECO:0000256" key="1">
    <source>
        <dbReference type="ARBA" id="ARBA00004141"/>
    </source>
</evidence>
<keyword evidence="9" id="KW-1185">Reference proteome</keyword>
<feature type="transmembrane region" description="Helical" evidence="6">
    <location>
        <begin position="46"/>
        <end position="69"/>
    </location>
</feature>
<dbReference type="EMBL" id="ML742385">
    <property type="protein sequence ID" value="KAE8145112.1"/>
    <property type="molecule type" value="Genomic_DNA"/>
</dbReference>
<proteinExistence type="inferred from homology"/>
<dbReference type="InterPro" id="IPR052337">
    <property type="entry name" value="SAT4-like"/>
</dbReference>
<gene>
    <name evidence="8" type="ORF">BDV25DRAFT_144961</name>
</gene>
<evidence type="ECO:0000256" key="5">
    <source>
        <dbReference type="ARBA" id="ARBA00038359"/>
    </source>
</evidence>
<feature type="transmembrane region" description="Helical" evidence="6">
    <location>
        <begin position="224"/>
        <end position="243"/>
    </location>
</feature>
<sequence>MGVNENLQPVTWGVSMPFVVITSLTCILRVYSRACLSNSFGIDDWFMVAASIVWLATQGILGQMIIYGGGKQDKDVPPENLLKIVTVSDLILWIIGSASSSSQLHLLFAIEFVYIFCQWLIKMSFLTFYLRVLSISPVYKKAVWGAGIFTTFQTLVVLLFYGLQCLPLDAFFHPEAYPHAKCIPTPVTLYFPASMNVLTDALIYVLPIYPLWTLQMSTRRRIGLIVCFTVGGGTILVSLLRFSVLKQLASGSRTFYVYGSVAIVTTIELSTAIITANMPSLRSVWKTHVQGTLYGSSARKSSTPYELGTTSQARRIRKQRPNKRVKQGTAISQTASEEGLCHDGDIVVSTQVNVTSAEDTRLGSPRLPASYYKLK</sequence>
<keyword evidence="4 6" id="KW-0472">Membrane</keyword>
<evidence type="ECO:0000256" key="6">
    <source>
        <dbReference type="SAM" id="Phobius"/>
    </source>
</evidence>
<dbReference type="PANTHER" id="PTHR33048:SF123">
    <property type="entry name" value="INTEGRAL MEMBRANE PROTEIN"/>
    <property type="match status" value="1"/>
</dbReference>
<feature type="transmembrane region" description="Helical" evidence="6">
    <location>
        <begin position="142"/>
        <end position="163"/>
    </location>
</feature>